<dbReference type="InterPro" id="IPR012837">
    <property type="entry name" value="NrdG"/>
</dbReference>
<dbReference type="SUPFAM" id="SSF102114">
    <property type="entry name" value="Radical SAM enzymes"/>
    <property type="match status" value="1"/>
</dbReference>
<proteinExistence type="inferred from homology"/>
<dbReference type="Pfam" id="PF13353">
    <property type="entry name" value="Fer4_12"/>
    <property type="match status" value="2"/>
</dbReference>
<dbReference type="PROSITE" id="PS01087">
    <property type="entry name" value="RADICAL_ACTIVATING"/>
    <property type="match status" value="1"/>
</dbReference>
<evidence type="ECO:0000256" key="7">
    <source>
        <dbReference type="ARBA" id="ARBA00022723"/>
    </source>
</evidence>
<keyword evidence="5" id="KW-0004">4Fe-4S</keyword>
<dbReference type="Proteomes" id="UP000472380">
    <property type="component" value="Unassembled WGS sequence"/>
</dbReference>
<gene>
    <name evidence="13" type="ORF">FM068_09010</name>
</gene>
<name>A0A6L8Q602_9ACTN</name>
<evidence type="ECO:0000256" key="5">
    <source>
        <dbReference type="ARBA" id="ARBA00022485"/>
    </source>
</evidence>
<dbReference type="InterPro" id="IPR034457">
    <property type="entry name" value="Organic_radical-activating"/>
</dbReference>
<dbReference type="EC" id="1.97.1.-" evidence="12"/>
<dbReference type="InterPro" id="IPR058240">
    <property type="entry name" value="rSAM_sf"/>
</dbReference>
<keyword evidence="6" id="KW-0949">S-adenosyl-L-methionine</keyword>
<comment type="cofactor">
    <cofactor evidence="1">
        <name>[4Fe-4S] cluster</name>
        <dbReference type="ChEBI" id="CHEBI:49883"/>
    </cofactor>
</comment>
<dbReference type="EMBL" id="VJNE01000020">
    <property type="protein sequence ID" value="MZG28722.1"/>
    <property type="molecule type" value="Genomic_DNA"/>
</dbReference>
<dbReference type="Gene3D" id="3.20.20.70">
    <property type="entry name" value="Aldolase class I"/>
    <property type="match status" value="1"/>
</dbReference>
<dbReference type="PANTHER" id="PTHR30352:SF2">
    <property type="entry name" value="ANAEROBIC RIBONUCLEOSIDE-TRIPHOSPHATE REDUCTASE-ACTIVATING PROTEIN"/>
    <property type="match status" value="1"/>
</dbReference>
<keyword evidence="9" id="KW-0408">Iron</keyword>
<evidence type="ECO:0000256" key="8">
    <source>
        <dbReference type="ARBA" id="ARBA00023002"/>
    </source>
</evidence>
<dbReference type="CDD" id="cd01335">
    <property type="entry name" value="Radical_SAM"/>
    <property type="match status" value="1"/>
</dbReference>
<evidence type="ECO:0000256" key="6">
    <source>
        <dbReference type="ARBA" id="ARBA00022691"/>
    </source>
</evidence>
<dbReference type="SFLD" id="SFLDS00029">
    <property type="entry name" value="Radical_SAM"/>
    <property type="match status" value="1"/>
</dbReference>
<protein>
    <recommendedName>
        <fullName evidence="4 12">Anaerobic ribonucleoside-triphosphate reductase-activating protein</fullName>
        <ecNumber evidence="12">1.97.1.-</ecNumber>
    </recommendedName>
</protein>
<dbReference type="PIRSF" id="PIRSF000368">
    <property type="entry name" value="NrdG"/>
    <property type="match status" value="1"/>
</dbReference>
<comment type="catalytic activity">
    <reaction evidence="11">
        <text>glycyl-[protein] + reduced [flavodoxin] + S-adenosyl-L-methionine = glycin-2-yl radical-[protein] + semiquinone [flavodoxin] + 5'-deoxyadenosine + L-methionine + H(+)</text>
        <dbReference type="Rhea" id="RHEA:61976"/>
        <dbReference type="Rhea" id="RHEA-COMP:10622"/>
        <dbReference type="Rhea" id="RHEA-COMP:14480"/>
        <dbReference type="Rhea" id="RHEA-COMP:15993"/>
        <dbReference type="Rhea" id="RHEA-COMP:15994"/>
        <dbReference type="ChEBI" id="CHEBI:15378"/>
        <dbReference type="ChEBI" id="CHEBI:17319"/>
        <dbReference type="ChEBI" id="CHEBI:29947"/>
        <dbReference type="ChEBI" id="CHEBI:32722"/>
        <dbReference type="ChEBI" id="CHEBI:57618"/>
        <dbReference type="ChEBI" id="CHEBI:57844"/>
        <dbReference type="ChEBI" id="CHEBI:59789"/>
        <dbReference type="ChEBI" id="CHEBI:140311"/>
    </reaction>
</comment>
<evidence type="ECO:0000256" key="12">
    <source>
        <dbReference type="PIRNR" id="PIRNR000368"/>
    </source>
</evidence>
<dbReference type="InterPro" id="IPR001989">
    <property type="entry name" value="Radical_activat_CS"/>
</dbReference>
<evidence type="ECO:0000313" key="13">
    <source>
        <dbReference type="EMBL" id="MZG28722.1"/>
    </source>
</evidence>
<dbReference type="InterPro" id="IPR013785">
    <property type="entry name" value="Aldolase_TIM"/>
</dbReference>
<evidence type="ECO:0000256" key="10">
    <source>
        <dbReference type="ARBA" id="ARBA00023014"/>
    </source>
</evidence>
<dbReference type="SFLD" id="SFLDF00299">
    <property type="entry name" value="anaerobic_ribonucleoside-triph"/>
    <property type="match status" value="1"/>
</dbReference>
<evidence type="ECO:0000256" key="11">
    <source>
        <dbReference type="ARBA" id="ARBA00047365"/>
    </source>
</evidence>
<evidence type="ECO:0000256" key="1">
    <source>
        <dbReference type="ARBA" id="ARBA00001966"/>
    </source>
</evidence>
<dbReference type="GO" id="GO:0046872">
    <property type="term" value="F:metal ion binding"/>
    <property type="evidence" value="ECO:0007669"/>
    <property type="project" value="UniProtKB-KW"/>
</dbReference>
<accession>A0A6L8Q602</accession>
<evidence type="ECO:0000256" key="2">
    <source>
        <dbReference type="ARBA" id="ARBA00003852"/>
    </source>
</evidence>
<sequence>MENDFENATISLYGTVPDSIVDGPGLRYAVFVQGCSHHCPGCHNPESQPAEGGTETTLAALLADIRANGLVHDVTLSGGEPFEQPKACAALAAELKRNGYGVWSYSGYLYEDLAKRADKARAERDRRIGALGGEALHENPEEAMVSGALADIADDLAVGDLLDSIDVLVDGPFVESRKSLELKWCGSSNQRLIDVPATRRAGSVVEWQPTSFSLEKPSNW</sequence>
<evidence type="ECO:0000256" key="9">
    <source>
        <dbReference type="ARBA" id="ARBA00023004"/>
    </source>
</evidence>
<comment type="caution">
    <text evidence="13">The sequence shown here is derived from an EMBL/GenBank/DDBJ whole genome shotgun (WGS) entry which is preliminary data.</text>
</comment>
<keyword evidence="8 12" id="KW-0560">Oxidoreductase</keyword>
<dbReference type="SFLD" id="SFLDG01066">
    <property type="entry name" value="organic_radical-activating_enz"/>
    <property type="match status" value="1"/>
</dbReference>
<evidence type="ECO:0000256" key="3">
    <source>
        <dbReference type="ARBA" id="ARBA00009777"/>
    </source>
</evidence>
<evidence type="ECO:0000313" key="14">
    <source>
        <dbReference type="Proteomes" id="UP000472380"/>
    </source>
</evidence>
<keyword evidence="7" id="KW-0479">Metal-binding</keyword>
<dbReference type="AlphaFoldDB" id="A0A6L8Q602"/>
<dbReference type="InterPro" id="IPR007197">
    <property type="entry name" value="rSAM"/>
</dbReference>
<dbReference type="GO" id="GO:0004748">
    <property type="term" value="F:ribonucleoside-diphosphate reductase activity, thioredoxin disulfide as acceptor"/>
    <property type="evidence" value="ECO:0007669"/>
    <property type="project" value="TreeGrafter"/>
</dbReference>
<evidence type="ECO:0000256" key="4">
    <source>
        <dbReference type="ARBA" id="ARBA00014281"/>
    </source>
</evidence>
<dbReference type="GO" id="GO:0043365">
    <property type="term" value="F:[formate-C-acetyltransferase]-activating enzyme activity"/>
    <property type="evidence" value="ECO:0007669"/>
    <property type="project" value="InterPro"/>
</dbReference>
<keyword evidence="10" id="KW-0411">Iron-sulfur</keyword>
<comment type="function">
    <text evidence="2 12">Activation of anaerobic ribonucleoside-triphosphate reductase under anaerobic conditions by generation of an organic free radical, using S-adenosylmethionine and reduced flavodoxin as cosubstrates to produce 5'-deoxy-adenosine.</text>
</comment>
<dbReference type="GO" id="GO:0051539">
    <property type="term" value="F:4 iron, 4 sulfur cluster binding"/>
    <property type="evidence" value="ECO:0007669"/>
    <property type="project" value="UniProtKB-KW"/>
</dbReference>
<dbReference type="PANTHER" id="PTHR30352">
    <property type="entry name" value="PYRUVATE FORMATE-LYASE-ACTIVATING ENZYME"/>
    <property type="match status" value="1"/>
</dbReference>
<reference evidence="13 14" key="1">
    <citation type="submission" date="2019-07" db="EMBL/GenBank/DDBJ databases">
        <title>Draft genome sequence of Adlercreutzia equolifaciens IPLA 37004, a human intestinal strain that does not produces equol from daidzein.</title>
        <authorList>
            <person name="Vazquez L."/>
            <person name="Florez A.B."/>
            <person name="Mayo B."/>
        </authorList>
    </citation>
    <scope>NUCLEOTIDE SEQUENCE [LARGE SCALE GENOMIC DNA]</scope>
    <source>
        <strain evidence="13 14">IPLA 37004</strain>
    </source>
</reference>
<organism evidence="13 14">
    <name type="scientific">Adlercreutzia equolifaciens</name>
    <dbReference type="NCBI Taxonomy" id="446660"/>
    <lineage>
        <taxon>Bacteria</taxon>
        <taxon>Bacillati</taxon>
        <taxon>Actinomycetota</taxon>
        <taxon>Coriobacteriia</taxon>
        <taxon>Eggerthellales</taxon>
        <taxon>Eggerthellaceae</taxon>
        <taxon>Adlercreutzia</taxon>
    </lineage>
</organism>
<dbReference type="SFLD" id="SFLDG01063">
    <property type="entry name" value="activating_enzymes__group_1"/>
    <property type="match status" value="1"/>
</dbReference>
<comment type="similarity">
    <text evidence="3 12">Belongs to the organic radical-activating enzymes family.</text>
</comment>